<dbReference type="PRINTS" id="PR00926">
    <property type="entry name" value="MITOCARRIER"/>
</dbReference>
<keyword evidence="7" id="KW-1133">Transmembrane helix</keyword>
<name>A0A167EG91_9ASCO</name>
<keyword evidence="8" id="KW-0496">Mitochondrion</keyword>
<evidence type="ECO:0000256" key="7">
    <source>
        <dbReference type="ARBA" id="ARBA00022989"/>
    </source>
</evidence>
<evidence type="ECO:0000256" key="2">
    <source>
        <dbReference type="ARBA" id="ARBA00006375"/>
    </source>
</evidence>
<evidence type="ECO:0000256" key="8">
    <source>
        <dbReference type="ARBA" id="ARBA00023128"/>
    </source>
</evidence>
<dbReference type="KEGG" id="slb:AWJ20_5000"/>
<evidence type="ECO:0000256" key="10">
    <source>
        <dbReference type="PROSITE-ProRule" id="PRU00282"/>
    </source>
</evidence>
<feature type="repeat" description="Solcar" evidence="10">
    <location>
        <begin position="145"/>
        <end position="230"/>
    </location>
</feature>
<feature type="repeat" description="Solcar" evidence="10">
    <location>
        <begin position="237"/>
        <end position="333"/>
    </location>
</feature>
<keyword evidence="14" id="KW-1185">Reference proteome</keyword>
<feature type="region of interest" description="Disordered" evidence="12">
    <location>
        <begin position="1"/>
        <end position="32"/>
    </location>
</feature>
<keyword evidence="6" id="KW-0999">Mitochondrion inner membrane</keyword>
<evidence type="ECO:0000256" key="3">
    <source>
        <dbReference type="ARBA" id="ARBA00022448"/>
    </source>
</evidence>
<dbReference type="PANTHER" id="PTHR45624:SF10">
    <property type="entry name" value="SLC (SOLUTE CARRIER) HOMOLOG"/>
    <property type="match status" value="1"/>
</dbReference>
<comment type="similarity">
    <text evidence="2 11">Belongs to the mitochondrial carrier (TC 2.A.29) family.</text>
</comment>
<dbReference type="EMBL" id="CP014502">
    <property type="protein sequence ID" value="ANB14044.1"/>
    <property type="molecule type" value="Genomic_DNA"/>
</dbReference>
<dbReference type="PROSITE" id="PS50920">
    <property type="entry name" value="SOLCAR"/>
    <property type="match status" value="3"/>
</dbReference>
<dbReference type="Pfam" id="PF00153">
    <property type="entry name" value="Mito_carr"/>
    <property type="match status" value="3"/>
</dbReference>
<dbReference type="SUPFAM" id="SSF103506">
    <property type="entry name" value="Mitochondrial carrier"/>
    <property type="match status" value="1"/>
</dbReference>
<reference evidence="13 14" key="1">
    <citation type="submission" date="2016-02" db="EMBL/GenBank/DDBJ databases">
        <title>Complete genome sequence and transcriptome regulation of the pentose utilising yeast Sugiyamaella lignohabitans.</title>
        <authorList>
            <person name="Bellasio M."/>
            <person name="Peymann A."/>
            <person name="Valli M."/>
            <person name="Sipitzky M."/>
            <person name="Graf A."/>
            <person name="Sauer M."/>
            <person name="Marx H."/>
            <person name="Mattanovich D."/>
        </authorList>
    </citation>
    <scope>NUCLEOTIDE SEQUENCE [LARGE SCALE GENOMIC DNA]</scope>
    <source>
        <strain evidence="13 14">CBS 10342</strain>
    </source>
</reference>
<gene>
    <name evidence="13" type="primary">TPC1</name>
    <name evidence="13" type="ORF">AWJ20_5000</name>
</gene>
<feature type="repeat" description="Solcar" evidence="10">
    <location>
        <begin position="40"/>
        <end position="136"/>
    </location>
</feature>
<dbReference type="InterPro" id="IPR018108">
    <property type="entry name" value="MCP_transmembrane"/>
</dbReference>
<evidence type="ECO:0000256" key="6">
    <source>
        <dbReference type="ARBA" id="ARBA00022792"/>
    </source>
</evidence>
<dbReference type="Proteomes" id="UP000189580">
    <property type="component" value="Chromosome d"/>
</dbReference>
<accession>A0A167EG91</accession>
<sequence length="347" mass="38050">MATVPPIATSSSLGEEEAKSIPHSSRKRKHEDHLNSAVEISRLESIVCGGSAGLVSRFVISPLDVVKIRLQLQIKRLPLGPAGITAVPGETIFKTVKDIYQKEGVKVFWKGNVPAEVMYVLYGAIQFTTYKSVSKFLNDDVHWLGETPKLLISGSLAGTAATCLTYPLDLLRTRFAADSSKQRSSILESVRSIARIEGAKGFYRGLSPTLLSLIPNMGIFFVTYEETRRLMNASNLDSILPAPEATAGFIAGVFSKGCVFPLDVIRKRLQVQGPSYGRRTDIPIYPGNLFKCAKHIVIHEGARGLYKGFLISLLKSGPSSAVTIWTFENSLKVMRYFSNNQTATDSF</sequence>
<keyword evidence="9 10" id="KW-0472">Membrane</keyword>
<evidence type="ECO:0000256" key="12">
    <source>
        <dbReference type="SAM" id="MobiDB-lite"/>
    </source>
</evidence>
<evidence type="ECO:0000256" key="1">
    <source>
        <dbReference type="ARBA" id="ARBA00004448"/>
    </source>
</evidence>
<comment type="subcellular location">
    <subcellularLocation>
        <location evidence="1">Mitochondrion inner membrane</location>
        <topology evidence="1">Multi-pass membrane protein</topology>
    </subcellularLocation>
</comment>
<keyword evidence="3 11" id="KW-0813">Transport</keyword>
<evidence type="ECO:0000313" key="13">
    <source>
        <dbReference type="EMBL" id="ANB14044.1"/>
    </source>
</evidence>
<dbReference type="GO" id="GO:0022857">
    <property type="term" value="F:transmembrane transporter activity"/>
    <property type="evidence" value="ECO:0007669"/>
    <property type="project" value="TreeGrafter"/>
</dbReference>
<evidence type="ECO:0000256" key="9">
    <source>
        <dbReference type="ARBA" id="ARBA00023136"/>
    </source>
</evidence>
<dbReference type="InterPro" id="IPR023395">
    <property type="entry name" value="MCP_dom_sf"/>
</dbReference>
<dbReference type="GO" id="GO:0005743">
    <property type="term" value="C:mitochondrial inner membrane"/>
    <property type="evidence" value="ECO:0007669"/>
    <property type="project" value="UniProtKB-SubCell"/>
</dbReference>
<dbReference type="GeneID" id="30037195"/>
<keyword evidence="5" id="KW-0677">Repeat</keyword>
<dbReference type="InterPro" id="IPR002067">
    <property type="entry name" value="MCP"/>
</dbReference>
<protein>
    <submittedName>
        <fullName evidence="13">Tpc1p</fullName>
    </submittedName>
</protein>
<dbReference type="RefSeq" id="XP_018736521.1">
    <property type="nucleotide sequence ID" value="XM_018882112.1"/>
</dbReference>
<dbReference type="AlphaFoldDB" id="A0A167EG91"/>
<proteinExistence type="inferred from homology"/>
<organism evidence="13 14">
    <name type="scientific">Sugiyamaella lignohabitans</name>
    <dbReference type="NCBI Taxonomy" id="796027"/>
    <lineage>
        <taxon>Eukaryota</taxon>
        <taxon>Fungi</taxon>
        <taxon>Dikarya</taxon>
        <taxon>Ascomycota</taxon>
        <taxon>Saccharomycotina</taxon>
        <taxon>Dipodascomycetes</taxon>
        <taxon>Dipodascales</taxon>
        <taxon>Trichomonascaceae</taxon>
        <taxon>Sugiyamaella</taxon>
    </lineage>
</organism>
<dbReference type="OrthoDB" id="18574at2759"/>
<dbReference type="Gene3D" id="1.50.40.10">
    <property type="entry name" value="Mitochondrial carrier domain"/>
    <property type="match status" value="1"/>
</dbReference>
<evidence type="ECO:0000256" key="5">
    <source>
        <dbReference type="ARBA" id="ARBA00022737"/>
    </source>
</evidence>
<evidence type="ECO:0000256" key="11">
    <source>
        <dbReference type="RuleBase" id="RU000488"/>
    </source>
</evidence>
<evidence type="ECO:0000256" key="4">
    <source>
        <dbReference type="ARBA" id="ARBA00022692"/>
    </source>
</evidence>
<dbReference type="PANTHER" id="PTHR45624">
    <property type="entry name" value="MITOCHONDRIAL BASIC AMINO ACIDS TRANSPORTER-RELATED"/>
    <property type="match status" value="1"/>
</dbReference>
<evidence type="ECO:0000313" key="14">
    <source>
        <dbReference type="Proteomes" id="UP000189580"/>
    </source>
</evidence>
<keyword evidence="4 10" id="KW-0812">Transmembrane</keyword>
<dbReference type="InterPro" id="IPR050567">
    <property type="entry name" value="Mitochondrial_Carrier"/>
</dbReference>